<dbReference type="PROSITE" id="PS51471">
    <property type="entry name" value="FE2OG_OXY"/>
    <property type="match status" value="1"/>
</dbReference>
<evidence type="ECO:0000256" key="9">
    <source>
        <dbReference type="SAM" id="MobiDB-lite"/>
    </source>
</evidence>
<dbReference type="InterPro" id="IPR005123">
    <property type="entry name" value="Oxoglu/Fe-dep_dioxygenase_dom"/>
</dbReference>
<keyword evidence="6" id="KW-0408">Iron</keyword>
<evidence type="ECO:0000259" key="10">
    <source>
        <dbReference type="PROSITE" id="PS51471"/>
    </source>
</evidence>
<evidence type="ECO:0000313" key="11">
    <source>
        <dbReference type="Ensembl" id="ENSOMYP00000062925.2"/>
    </source>
</evidence>
<keyword evidence="12" id="KW-1185">Reference proteome</keyword>
<comment type="catalytic activity">
    <reaction evidence="8">
        <text>L-prolyl-[hypoxia-inducible factor alpha subunit] + 2-oxoglutarate + O2 = trans-4-hydroxy-L-prolyl-[hypoxia-inducible factor alpha subunit] + succinate + CO2</text>
        <dbReference type="Rhea" id="RHEA:48400"/>
        <dbReference type="Rhea" id="RHEA-COMP:12093"/>
        <dbReference type="Rhea" id="RHEA-COMP:12094"/>
        <dbReference type="ChEBI" id="CHEBI:15379"/>
        <dbReference type="ChEBI" id="CHEBI:16526"/>
        <dbReference type="ChEBI" id="CHEBI:16810"/>
        <dbReference type="ChEBI" id="CHEBI:30031"/>
        <dbReference type="ChEBI" id="CHEBI:50342"/>
        <dbReference type="ChEBI" id="CHEBI:61965"/>
        <dbReference type="EC" id="1.14.11.29"/>
    </reaction>
</comment>
<dbReference type="EC" id="1.14.11.29" evidence="7"/>
<keyword evidence="5" id="KW-0560">Oxidoreductase</keyword>
<name>A0A8C7S9G3_ONCMY</name>
<feature type="compositionally biased region" description="Polar residues" evidence="9">
    <location>
        <begin position="10"/>
        <end position="22"/>
    </location>
</feature>
<evidence type="ECO:0000256" key="2">
    <source>
        <dbReference type="ARBA" id="ARBA00022723"/>
    </source>
</evidence>
<dbReference type="Proteomes" id="UP000694395">
    <property type="component" value="Chromosome 24"/>
</dbReference>
<dbReference type="SMART" id="SM00702">
    <property type="entry name" value="P4Hc"/>
    <property type="match status" value="1"/>
</dbReference>
<dbReference type="GO" id="GO:0008198">
    <property type="term" value="F:ferrous iron binding"/>
    <property type="evidence" value="ECO:0007669"/>
    <property type="project" value="TreeGrafter"/>
</dbReference>
<accession>A0A8C7S9G3</accession>
<keyword evidence="2" id="KW-0479">Metal-binding</keyword>
<feature type="domain" description="Fe2OG dioxygenase" evidence="10">
    <location>
        <begin position="421"/>
        <end position="580"/>
    </location>
</feature>
<dbReference type="Gene3D" id="2.60.120.620">
    <property type="entry name" value="q2cbj1_9rhob like domain"/>
    <property type="match status" value="1"/>
</dbReference>
<keyword evidence="4" id="KW-0223">Dioxygenase</keyword>
<reference evidence="11" key="3">
    <citation type="submission" date="2025-09" db="UniProtKB">
        <authorList>
            <consortium name="Ensembl"/>
        </authorList>
    </citation>
    <scope>IDENTIFICATION</scope>
</reference>
<evidence type="ECO:0000256" key="5">
    <source>
        <dbReference type="ARBA" id="ARBA00023002"/>
    </source>
</evidence>
<dbReference type="GO" id="GO:0071456">
    <property type="term" value="P:cellular response to hypoxia"/>
    <property type="evidence" value="ECO:0007669"/>
    <property type="project" value="TreeGrafter"/>
</dbReference>
<dbReference type="InterPro" id="IPR051559">
    <property type="entry name" value="HIF_prolyl_hydroxylases"/>
</dbReference>
<reference evidence="11" key="1">
    <citation type="submission" date="2020-07" db="EMBL/GenBank/DDBJ databases">
        <title>A long reads based de novo assembly of the rainbow trout Arlee double haploid line genome.</title>
        <authorList>
            <person name="Gao G."/>
            <person name="Palti Y."/>
        </authorList>
    </citation>
    <scope>NUCLEOTIDE SEQUENCE [LARGE SCALE GENOMIC DNA]</scope>
</reference>
<dbReference type="InterPro" id="IPR044862">
    <property type="entry name" value="Pro_4_hyd_alph_FE2OG_OXY"/>
</dbReference>
<feature type="region of interest" description="Disordered" evidence="9">
    <location>
        <begin position="163"/>
        <end position="191"/>
    </location>
</feature>
<evidence type="ECO:0000256" key="6">
    <source>
        <dbReference type="ARBA" id="ARBA00023004"/>
    </source>
</evidence>
<dbReference type="AlphaFoldDB" id="A0A8C7S9G3"/>
<keyword evidence="3" id="KW-0847">Vitamin C</keyword>
<reference evidence="11" key="2">
    <citation type="submission" date="2025-08" db="UniProtKB">
        <authorList>
            <consortium name="Ensembl"/>
        </authorList>
    </citation>
    <scope>IDENTIFICATION</scope>
</reference>
<proteinExistence type="predicted"/>
<dbReference type="Pfam" id="PF13640">
    <property type="entry name" value="2OG-FeII_Oxy_3"/>
    <property type="match status" value="1"/>
</dbReference>
<dbReference type="GO" id="GO:0160082">
    <property type="term" value="F:hypoxia-inducible factor-proline dioxygenase activity"/>
    <property type="evidence" value="ECO:0007669"/>
    <property type="project" value="UniProtKB-EC"/>
</dbReference>
<dbReference type="Ensembl" id="ENSOMYT00000068516.2">
    <property type="protein sequence ID" value="ENSOMYP00000062925.2"/>
    <property type="gene ID" value="ENSOMYG00000029100.2"/>
</dbReference>
<feature type="compositionally biased region" description="Basic and acidic residues" evidence="9">
    <location>
        <begin position="222"/>
        <end position="234"/>
    </location>
</feature>
<evidence type="ECO:0000256" key="3">
    <source>
        <dbReference type="ARBA" id="ARBA00022896"/>
    </source>
</evidence>
<gene>
    <name evidence="11" type="primary">LOC118944023</name>
</gene>
<dbReference type="GO" id="GO:0031418">
    <property type="term" value="F:L-ascorbic acid binding"/>
    <property type="evidence" value="ECO:0007669"/>
    <property type="project" value="UniProtKB-KW"/>
</dbReference>
<dbReference type="GO" id="GO:0005634">
    <property type="term" value="C:nucleus"/>
    <property type="evidence" value="ECO:0007669"/>
    <property type="project" value="TreeGrafter"/>
</dbReference>
<feature type="region of interest" description="Disordered" evidence="9">
    <location>
        <begin position="222"/>
        <end position="251"/>
    </location>
</feature>
<organism evidence="11 12">
    <name type="scientific">Oncorhynchus mykiss</name>
    <name type="common">Rainbow trout</name>
    <name type="synonym">Salmo gairdneri</name>
    <dbReference type="NCBI Taxonomy" id="8022"/>
    <lineage>
        <taxon>Eukaryota</taxon>
        <taxon>Metazoa</taxon>
        <taxon>Chordata</taxon>
        <taxon>Craniata</taxon>
        <taxon>Vertebrata</taxon>
        <taxon>Euteleostomi</taxon>
        <taxon>Actinopterygii</taxon>
        <taxon>Neopterygii</taxon>
        <taxon>Teleostei</taxon>
        <taxon>Protacanthopterygii</taxon>
        <taxon>Salmoniformes</taxon>
        <taxon>Salmonidae</taxon>
        <taxon>Salmoninae</taxon>
        <taxon>Oncorhynchus</taxon>
    </lineage>
</organism>
<dbReference type="PANTHER" id="PTHR12907:SF6">
    <property type="entry name" value="PROLYL HYDROXYLASE EGLN2"/>
    <property type="match status" value="1"/>
</dbReference>
<protein>
    <recommendedName>
        <fullName evidence="7">hypoxia-inducible factor-proline dioxygenase</fullName>
        <ecNumber evidence="7">1.14.11.29</ecNumber>
    </recommendedName>
</protein>
<dbReference type="GO" id="GO:0005737">
    <property type="term" value="C:cytoplasm"/>
    <property type="evidence" value="ECO:0007669"/>
    <property type="project" value="TreeGrafter"/>
</dbReference>
<evidence type="ECO:0000256" key="4">
    <source>
        <dbReference type="ARBA" id="ARBA00022964"/>
    </source>
</evidence>
<dbReference type="GeneTree" id="ENSGT00940000160655"/>
<dbReference type="PANTHER" id="PTHR12907">
    <property type="entry name" value="EGL NINE HOMOLOG-RELATED"/>
    <property type="match status" value="1"/>
</dbReference>
<evidence type="ECO:0000313" key="12">
    <source>
        <dbReference type="Proteomes" id="UP000694395"/>
    </source>
</evidence>
<comment type="cofactor">
    <cofactor evidence="1">
        <name>L-ascorbate</name>
        <dbReference type="ChEBI" id="CHEBI:38290"/>
    </cofactor>
</comment>
<evidence type="ECO:0000256" key="8">
    <source>
        <dbReference type="ARBA" id="ARBA00049134"/>
    </source>
</evidence>
<sequence>MESLEHTDLLNPSSSHGHNSFPASGERVRNGEHIFGAAEFQPFQTNMGLNGLNGYCQGIAPVGSATAAELLSGLASKTSTSSITVLKKQTNTGLPFYNGGIVSPFATIEGSHSGPNGYPPQVKGVGETPNGLAQPLGSRARLVENGDRTQHEKCILLVKRPNGDPQVKQLHHRKRRGEENRDMGSETPKGCALSVGSGLGTLGMMAYGPGESITPDCKRRRVSESEVHKAEPSKPGKAVLPLAANGDSSINNNHSNLNHCATPHPSLPDPHNNKLHHNVHKVMLLGPGVVPGQLSPVEANSIQSLPLPAGVGWSAESIAQQYIVPCLTSYGICVKDSFLGPRLGESVLGEVESLNRSGKFRGGQLVSQRSIPSRNIRGDQIAWVEGHEPGCEGIAMLMAHIDEAVMHSAANGQLGDCVINGRTKAMVACYPGNGTGYIRHVDNPNGDGRCITCIYYLNKNWDVKVQWNIESHISNLPYFTVPPDFPCLPWVSNRQPSGYSPASLTSRLWIRHCASNMTPICVCGQVQGGLLQIYPEGKSVVANIEPLFDRLLIFWSDRRNPHEVKPAYATRYAITVWYFDAKERAEAREKYRLATGQKGVQVPVTQNNKT</sequence>
<dbReference type="InterPro" id="IPR006620">
    <property type="entry name" value="Pro_4_hyd_alph"/>
</dbReference>
<evidence type="ECO:0000256" key="1">
    <source>
        <dbReference type="ARBA" id="ARBA00001961"/>
    </source>
</evidence>
<feature type="region of interest" description="Disordered" evidence="9">
    <location>
        <begin position="1"/>
        <end position="26"/>
    </location>
</feature>
<evidence type="ECO:0000256" key="7">
    <source>
        <dbReference type="ARBA" id="ARBA00039004"/>
    </source>
</evidence>